<dbReference type="SMART" id="SM00257">
    <property type="entry name" value="LysM"/>
    <property type="match status" value="1"/>
</dbReference>
<evidence type="ECO:0000313" key="3">
    <source>
        <dbReference type="Proteomes" id="UP000632138"/>
    </source>
</evidence>
<name>A0ABS2A2B9_9ACTN</name>
<dbReference type="InterPro" id="IPR036779">
    <property type="entry name" value="LysM_dom_sf"/>
</dbReference>
<dbReference type="PROSITE" id="PS51782">
    <property type="entry name" value="LYSM"/>
    <property type="match status" value="1"/>
</dbReference>
<feature type="domain" description="LysM" evidence="1">
    <location>
        <begin position="30"/>
        <end position="77"/>
    </location>
</feature>
<dbReference type="SUPFAM" id="SSF54106">
    <property type="entry name" value="LysM domain"/>
    <property type="match status" value="1"/>
</dbReference>
<dbReference type="InterPro" id="IPR018392">
    <property type="entry name" value="LysM"/>
</dbReference>
<sequence>MTVQRGLFFGSPTVSNLVGAAVALVRGSEGVHVTRAGDTLSALAGQYLGDPALWRDIARANGIDDPLNLPPGQALVIPAREGR</sequence>
<accession>A0ABS2A2B9</accession>
<comment type="caution">
    <text evidence="2">The sequence shown here is derived from an EMBL/GenBank/DDBJ whole genome shotgun (WGS) entry which is preliminary data.</text>
</comment>
<dbReference type="Gene3D" id="3.10.350.10">
    <property type="entry name" value="LysM domain"/>
    <property type="match status" value="1"/>
</dbReference>
<dbReference type="Pfam" id="PF01476">
    <property type="entry name" value="LysM"/>
    <property type="match status" value="1"/>
</dbReference>
<dbReference type="EMBL" id="JAENHP010000001">
    <property type="protein sequence ID" value="MBM2613995.1"/>
    <property type="molecule type" value="Genomic_DNA"/>
</dbReference>
<organism evidence="2 3">
    <name type="scientific">Paractinoplanes ovalisporus</name>
    <dbReference type="NCBI Taxonomy" id="2810368"/>
    <lineage>
        <taxon>Bacteria</taxon>
        <taxon>Bacillati</taxon>
        <taxon>Actinomycetota</taxon>
        <taxon>Actinomycetes</taxon>
        <taxon>Micromonosporales</taxon>
        <taxon>Micromonosporaceae</taxon>
        <taxon>Paractinoplanes</taxon>
    </lineage>
</organism>
<evidence type="ECO:0000259" key="1">
    <source>
        <dbReference type="PROSITE" id="PS51782"/>
    </source>
</evidence>
<keyword evidence="3" id="KW-1185">Reference proteome</keyword>
<dbReference type="CDD" id="cd00118">
    <property type="entry name" value="LysM"/>
    <property type="match status" value="1"/>
</dbReference>
<dbReference type="RefSeq" id="WP_236045462.1">
    <property type="nucleotide sequence ID" value="NZ_JAENHP010000001.1"/>
</dbReference>
<proteinExistence type="predicted"/>
<evidence type="ECO:0000313" key="2">
    <source>
        <dbReference type="EMBL" id="MBM2613995.1"/>
    </source>
</evidence>
<gene>
    <name evidence="2" type="ORF">JIG36_00300</name>
</gene>
<dbReference type="Proteomes" id="UP000632138">
    <property type="component" value="Unassembled WGS sequence"/>
</dbReference>
<protein>
    <submittedName>
        <fullName evidence="2">LysM peptidoglycan-binding domain-containing protein</fullName>
    </submittedName>
</protein>
<reference evidence="2 3" key="1">
    <citation type="submission" date="2021-01" db="EMBL/GenBank/DDBJ databases">
        <title>Actinoplanes sp. nov. LDG1-06 isolated from lichen.</title>
        <authorList>
            <person name="Saeng-In P."/>
            <person name="Phongsopitanun W."/>
            <person name="Kanchanasin P."/>
            <person name="Yuki M."/>
            <person name="Kudo T."/>
            <person name="Ohkuma M."/>
            <person name="Tanasupawat S."/>
        </authorList>
    </citation>
    <scope>NUCLEOTIDE SEQUENCE [LARGE SCALE GENOMIC DNA]</scope>
    <source>
        <strain evidence="2 3">LDG1-06</strain>
    </source>
</reference>